<dbReference type="Proteomes" id="UP000805649">
    <property type="component" value="Unassembled WGS sequence"/>
</dbReference>
<gene>
    <name evidence="1" type="ORF">CTRU02_210176</name>
</gene>
<name>A0ACC3YUI5_COLTU</name>
<proteinExistence type="predicted"/>
<sequence>MMENLIPILTMSKSLLQRDDPLPPDEDVGPISVSLAAVLTGFLIITTGLRLWVRTANRKLGWDDCTIILAGLTAIIRFAFCVKQAQHGNGRHRVYLSDYDYMMINMYGWYGQVFLFISVAFLKVSICLLILRIKDTKTLKILLYILMAGVLITNFGIVIILMAECHPVGFWRGKSATCWPTEIRIYSIYATIAYSVLTDLICSLLPLAVVWNVKMPPKTKLSVCFLMGLGLAATGFGIARAASLGISTTDLSWVYCIAGIWSNLELFLGIIAANLALSRSIWVHFFGSRDNQTLPGSTGRSNPAGSGYVNSKLRGDRFEVPSTMIRSHRRGSETRSSNSDIPLEPGIQKKTEFWWTEDDDAQSKNTSMRFDRTPDK</sequence>
<accession>A0ACC3YUI5</accession>
<protein>
    <submittedName>
        <fullName evidence="1">Integral membrane protein</fullName>
    </submittedName>
</protein>
<comment type="caution">
    <text evidence="1">The sequence shown here is derived from an EMBL/GenBank/DDBJ whole genome shotgun (WGS) entry which is preliminary data.</text>
</comment>
<evidence type="ECO:0000313" key="2">
    <source>
        <dbReference type="Proteomes" id="UP000805649"/>
    </source>
</evidence>
<keyword evidence="2" id="KW-1185">Reference proteome</keyword>
<evidence type="ECO:0000313" key="1">
    <source>
        <dbReference type="EMBL" id="KAL0935585.1"/>
    </source>
</evidence>
<reference evidence="1 2" key="1">
    <citation type="journal article" date="2020" name="Phytopathology">
        <title>Genome Sequence Resources of Colletotrichum truncatum, C. plurivorum, C. musicola, and C. sojae: Four Species Pathogenic to Soybean (Glycine max).</title>
        <authorList>
            <person name="Rogerio F."/>
            <person name="Boufleur T.R."/>
            <person name="Ciampi-Guillardi M."/>
            <person name="Sukno S.A."/>
            <person name="Thon M.R."/>
            <person name="Massola Junior N.S."/>
            <person name="Baroncelli R."/>
        </authorList>
    </citation>
    <scope>NUCLEOTIDE SEQUENCE [LARGE SCALE GENOMIC DNA]</scope>
    <source>
        <strain evidence="1 2">CMES1059</strain>
    </source>
</reference>
<organism evidence="1 2">
    <name type="scientific">Colletotrichum truncatum</name>
    <name type="common">Anthracnose fungus</name>
    <name type="synonym">Colletotrichum capsici</name>
    <dbReference type="NCBI Taxonomy" id="5467"/>
    <lineage>
        <taxon>Eukaryota</taxon>
        <taxon>Fungi</taxon>
        <taxon>Dikarya</taxon>
        <taxon>Ascomycota</taxon>
        <taxon>Pezizomycotina</taxon>
        <taxon>Sordariomycetes</taxon>
        <taxon>Hypocreomycetidae</taxon>
        <taxon>Glomerellales</taxon>
        <taxon>Glomerellaceae</taxon>
        <taxon>Colletotrichum</taxon>
        <taxon>Colletotrichum truncatum species complex</taxon>
    </lineage>
</organism>
<dbReference type="EMBL" id="VUJX02000006">
    <property type="protein sequence ID" value="KAL0935585.1"/>
    <property type="molecule type" value="Genomic_DNA"/>
</dbReference>